<evidence type="ECO:0000313" key="2">
    <source>
        <dbReference type="Proteomes" id="UP000051324"/>
    </source>
</evidence>
<dbReference type="Proteomes" id="UP000051324">
    <property type="component" value="Unassembled WGS sequence"/>
</dbReference>
<proteinExistence type="predicted"/>
<sequence>MEDKLKKRFIVILLALLLVLVGVRTKKVFAIRCETQKARQIAFLQAHEKEMTAYIRNRSSYVIQQGYSVEKVSYNWDSVRVVQRKVFGPKMLALEVTVFDDGTELDVFEIYITPDNIS</sequence>
<organism evidence="1 2">
    <name type="scientific">Ligilactobacillus apodemi DSM 16634 = JCM 16172</name>
    <dbReference type="NCBI Taxonomy" id="1423724"/>
    <lineage>
        <taxon>Bacteria</taxon>
        <taxon>Bacillati</taxon>
        <taxon>Bacillota</taxon>
        <taxon>Bacilli</taxon>
        <taxon>Lactobacillales</taxon>
        <taxon>Lactobacillaceae</taxon>
        <taxon>Ligilactobacillus</taxon>
    </lineage>
</organism>
<dbReference type="PATRIC" id="fig|1423724.4.peg.381"/>
<evidence type="ECO:0000313" key="1">
    <source>
        <dbReference type="EMBL" id="KRL84882.1"/>
    </source>
</evidence>
<dbReference type="AlphaFoldDB" id="A0A0R1U1X3"/>
<dbReference type="STRING" id="1423724.FC32_GL000363"/>
<dbReference type="EMBL" id="AZFT01000048">
    <property type="protein sequence ID" value="KRL84882.1"/>
    <property type="molecule type" value="Genomic_DNA"/>
</dbReference>
<protein>
    <submittedName>
        <fullName evidence="1">Uncharacterized protein</fullName>
    </submittedName>
</protein>
<name>A0A0R1U1X3_9LACO</name>
<gene>
    <name evidence="1" type="ORF">FC32_GL000363</name>
</gene>
<dbReference type="eggNOG" id="ENOG502ZU5J">
    <property type="taxonomic scope" value="Bacteria"/>
</dbReference>
<keyword evidence="2" id="KW-1185">Reference proteome</keyword>
<accession>A0A0R1U1X3</accession>
<reference evidence="1 2" key="1">
    <citation type="journal article" date="2015" name="Genome Announc.">
        <title>Expanding the biotechnology potential of lactobacilli through comparative genomics of 213 strains and associated genera.</title>
        <authorList>
            <person name="Sun Z."/>
            <person name="Harris H.M."/>
            <person name="McCann A."/>
            <person name="Guo C."/>
            <person name="Argimon S."/>
            <person name="Zhang W."/>
            <person name="Yang X."/>
            <person name="Jeffery I.B."/>
            <person name="Cooney J.C."/>
            <person name="Kagawa T.F."/>
            <person name="Liu W."/>
            <person name="Song Y."/>
            <person name="Salvetti E."/>
            <person name="Wrobel A."/>
            <person name="Rasinkangas P."/>
            <person name="Parkhill J."/>
            <person name="Rea M.C."/>
            <person name="O'Sullivan O."/>
            <person name="Ritari J."/>
            <person name="Douillard F.P."/>
            <person name="Paul Ross R."/>
            <person name="Yang R."/>
            <person name="Briner A.E."/>
            <person name="Felis G.E."/>
            <person name="de Vos W.M."/>
            <person name="Barrangou R."/>
            <person name="Klaenhammer T.R."/>
            <person name="Caufield P.W."/>
            <person name="Cui Y."/>
            <person name="Zhang H."/>
            <person name="O'Toole P.W."/>
        </authorList>
    </citation>
    <scope>NUCLEOTIDE SEQUENCE [LARGE SCALE GENOMIC DNA]</scope>
    <source>
        <strain evidence="1 2">DSM 16634</strain>
    </source>
</reference>
<comment type="caution">
    <text evidence="1">The sequence shown here is derived from an EMBL/GenBank/DDBJ whole genome shotgun (WGS) entry which is preliminary data.</text>
</comment>